<name>A0ABY7BM51_9FIRM</name>
<accession>A0ABY7BM51</accession>
<evidence type="ECO:0000313" key="2">
    <source>
        <dbReference type="Proteomes" id="UP001164909"/>
    </source>
</evidence>
<proteinExistence type="predicted"/>
<gene>
    <name evidence="1" type="ORF">OTK00_001283</name>
</gene>
<protein>
    <submittedName>
        <fullName evidence="1">DUF3866 family protein</fullName>
    </submittedName>
</protein>
<evidence type="ECO:0000313" key="1">
    <source>
        <dbReference type="EMBL" id="WAM32835.1"/>
    </source>
</evidence>
<dbReference type="RefSeq" id="WP_045169532.1">
    <property type="nucleotide sequence ID" value="NZ_CP113865.1"/>
</dbReference>
<dbReference type="InterPro" id="IPR024479">
    <property type="entry name" value="DUF3866"/>
</dbReference>
<dbReference type="Proteomes" id="UP001164909">
    <property type="component" value="Chromosome"/>
</dbReference>
<sequence>MFELKRGIVKRECEVTKDYQVVEVEFDDKDVSKAINLLDINKKVVVGQDVLVNVTARKLKLGTGGYDYILPTTPFSNHTKGHIMKLRYTPLQFSVLTEEEKNPELFNRIPDFNDLIIVVCELHSMLMPICLYLKERDRDIKVSVIINDWGMLNAKLSHNLFFLKENHFIDYVITCQEAFNGDFECINEINSLIFSKSLDTQVAIISPLPGVVGTGTKFGFSAYKAVSVIEDISRFGGRIIFPVRVSKSEKRERHKMVSHHSLTILSYVNSSVEIPIYQFEDRIFYTQVFKILNNYRTKHILTPIERIDDNIIEKYKLLLKTMERGFEEDSEYFLQLFATAEYILKKLHREMK</sequence>
<dbReference type="Pfam" id="PF12982">
    <property type="entry name" value="DUF3866"/>
    <property type="match status" value="1"/>
</dbReference>
<organism evidence="1 2">
    <name type="scientific">Caldicellulosiruptor morganii</name>
    <dbReference type="NCBI Taxonomy" id="1387555"/>
    <lineage>
        <taxon>Bacteria</taxon>
        <taxon>Bacillati</taxon>
        <taxon>Bacillota</taxon>
        <taxon>Bacillota incertae sedis</taxon>
        <taxon>Caldicellulosiruptorales</taxon>
        <taxon>Caldicellulosiruptoraceae</taxon>
        <taxon>Caldicellulosiruptor</taxon>
    </lineage>
</organism>
<reference evidence="1" key="1">
    <citation type="submission" date="2022-12" db="EMBL/GenBank/DDBJ databases">
        <authorList>
            <person name="Bing R.G."/>
            <person name="Willard D.J."/>
            <person name="Manesh M.J.H."/>
            <person name="Laemthong T."/>
            <person name="Crosby J.R."/>
            <person name="Kelly R.M."/>
        </authorList>
    </citation>
    <scope>NUCLEOTIDE SEQUENCE</scope>
    <source>
        <strain evidence="1">DSM 8990</strain>
    </source>
</reference>
<keyword evidence="2" id="KW-1185">Reference proteome</keyword>
<dbReference type="EMBL" id="CP113865">
    <property type="protein sequence ID" value="WAM32835.1"/>
    <property type="molecule type" value="Genomic_DNA"/>
</dbReference>